<keyword evidence="28" id="KW-1185">Reference proteome</keyword>
<keyword evidence="16" id="KW-0234">DNA repair</keyword>
<dbReference type="Proteomes" id="UP000253740">
    <property type="component" value="Unassembled WGS sequence"/>
</dbReference>
<evidence type="ECO:0000256" key="19">
    <source>
        <dbReference type="ARBA" id="ARBA00044632"/>
    </source>
</evidence>
<evidence type="ECO:0000256" key="15">
    <source>
        <dbReference type="ARBA" id="ARBA00023053"/>
    </source>
</evidence>
<evidence type="ECO:0000256" key="17">
    <source>
        <dbReference type="ARBA" id="ARBA00035717"/>
    </source>
</evidence>
<keyword evidence="12" id="KW-0227">DNA damage</keyword>
<comment type="catalytic activity">
    <reaction evidence="22">
        <text>DNA(n) + a 2'-deoxyribonucleoside 5'-triphosphate = DNA(n+1) + diphosphate</text>
        <dbReference type="Rhea" id="RHEA:22508"/>
        <dbReference type="Rhea" id="RHEA-COMP:17339"/>
        <dbReference type="Rhea" id="RHEA-COMP:17340"/>
        <dbReference type="ChEBI" id="CHEBI:33019"/>
        <dbReference type="ChEBI" id="CHEBI:61560"/>
        <dbReference type="ChEBI" id="CHEBI:173112"/>
        <dbReference type="EC" id="2.7.7.7"/>
    </reaction>
</comment>
<evidence type="ECO:0000256" key="20">
    <source>
        <dbReference type="ARBA" id="ARBA00044678"/>
    </source>
</evidence>
<feature type="domain" description="Helix-hairpin-helix DNA-binding motif class 1" evidence="23">
    <location>
        <begin position="129"/>
        <end position="148"/>
    </location>
</feature>
<evidence type="ECO:0000256" key="1">
    <source>
        <dbReference type="ARBA" id="ARBA00001946"/>
    </source>
</evidence>
<dbReference type="PIRSF" id="PIRSF005047">
    <property type="entry name" value="UCP005047_YshC"/>
    <property type="match status" value="1"/>
</dbReference>
<gene>
    <name evidence="26" type="ORF">MBSD_0796</name>
    <name evidence="27" type="ORF">MBSD_n0770</name>
</gene>
<dbReference type="Pfam" id="PF14792">
    <property type="entry name" value="DNA_pol_B_palm"/>
    <property type="match status" value="1"/>
</dbReference>
<comment type="function">
    <text evidence="21">Repair polymerase that plays a key role in base-excision repair. During this process, the damaged base is excised by specific DNA glycosylases, the DNA backbone is nicked at the abasic site by an apurinic/apyrimidic (AP) endonuclease, and POLB removes 5'-deoxyribose-phosphate from the preincised AP site acting as a 5'-deoxyribose-phosphate lyase (5'-dRP lyase); through its DNA polymerase activity, it adds one nucleotide to the 3' end of the arising single-nucleotide gap. Conducts 'gap-filling' DNA synthesis in a stepwise distributive fashion rather than in a processive fashion as for other DNA polymerases. It is also able to cleave sugar-phosphate bonds 3' to an intact AP site, acting as an AP lyase.</text>
</comment>
<dbReference type="CDD" id="cd07436">
    <property type="entry name" value="PHP_PolX"/>
    <property type="match status" value="1"/>
</dbReference>
<comment type="catalytic activity">
    <reaction evidence="19">
        <text>2'-deoxyribonucleotide-(2'-deoxyribose 5'-phosphate)-2'-deoxyribonucleotide-DNA = a 3'-end 2'-deoxyribonucleotide-(2,3-dehydro-2,3-deoxyribose 5'-phosphate)-DNA + a 5'-end 5'-phospho-2'-deoxyribonucleoside-DNA + H(+)</text>
        <dbReference type="Rhea" id="RHEA:66592"/>
        <dbReference type="Rhea" id="RHEA-COMP:13180"/>
        <dbReference type="Rhea" id="RHEA-COMP:16897"/>
        <dbReference type="Rhea" id="RHEA-COMP:17067"/>
        <dbReference type="ChEBI" id="CHEBI:15378"/>
        <dbReference type="ChEBI" id="CHEBI:136412"/>
        <dbReference type="ChEBI" id="CHEBI:157695"/>
        <dbReference type="ChEBI" id="CHEBI:167181"/>
        <dbReference type="EC" id="4.2.99.18"/>
    </reaction>
</comment>
<dbReference type="InterPro" id="IPR022311">
    <property type="entry name" value="PolX-like"/>
</dbReference>
<feature type="domain" description="DNA-directed DNA polymerase X" evidence="25">
    <location>
        <begin position="3"/>
        <end position="316"/>
    </location>
</feature>
<dbReference type="GO" id="GO:0003677">
    <property type="term" value="F:DNA binding"/>
    <property type="evidence" value="ECO:0007669"/>
    <property type="project" value="InterPro"/>
</dbReference>
<dbReference type="SUPFAM" id="SSF81301">
    <property type="entry name" value="Nucleotidyltransferase"/>
    <property type="match status" value="1"/>
</dbReference>
<dbReference type="GO" id="GO:0005829">
    <property type="term" value="C:cytosol"/>
    <property type="evidence" value="ECO:0007669"/>
    <property type="project" value="TreeGrafter"/>
</dbReference>
<dbReference type="Pfam" id="PF02811">
    <property type="entry name" value="PHP"/>
    <property type="match status" value="1"/>
</dbReference>
<keyword evidence="14" id="KW-0239">DNA-directed DNA polymerase</keyword>
<feature type="domain" description="Helix-hairpin-helix DNA-binding motif class 1" evidence="23">
    <location>
        <begin position="54"/>
        <end position="73"/>
    </location>
</feature>
<dbReference type="SMART" id="SM00278">
    <property type="entry name" value="HhH1"/>
    <property type="match status" value="3"/>
</dbReference>
<dbReference type="EC" id="2.7.7.7" evidence="3"/>
<evidence type="ECO:0000259" key="23">
    <source>
        <dbReference type="SMART" id="SM00278"/>
    </source>
</evidence>
<evidence type="ECO:0000256" key="5">
    <source>
        <dbReference type="ARBA" id="ARBA00020020"/>
    </source>
</evidence>
<feature type="domain" description="Polymerase/histidinol phosphatase N-terminal" evidence="24">
    <location>
        <begin position="340"/>
        <end position="419"/>
    </location>
</feature>
<comment type="catalytic activity">
    <reaction evidence="20">
        <text>a 5'-end 2'-deoxyribose-2'-deoxyribonucleotide-DNA = (2E,4S)-4-hydroxypenten-2-al-5-phosphate + a 5'-end 5'-phospho-2'-deoxyribonucleoside-DNA + H(+)</text>
        <dbReference type="Rhea" id="RHEA:76255"/>
        <dbReference type="Rhea" id="RHEA-COMP:13180"/>
        <dbReference type="Rhea" id="RHEA-COMP:18657"/>
        <dbReference type="ChEBI" id="CHEBI:15378"/>
        <dbReference type="ChEBI" id="CHEBI:136412"/>
        <dbReference type="ChEBI" id="CHEBI:195194"/>
        <dbReference type="ChEBI" id="CHEBI:195195"/>
    </reaction>
</comment>
<dbReference type="Gene3D" id="1.10.150.110">
    <property type="entry name" value="DNA polymerase beta, N-terminal domain-like"/>
    <property type="match status" value="1"/>
</dbReference>
<reference evidence="27" key="2">
    <citation type="submission" date="2015-08" db="EMBL/GenBank/DDBJ databases">
        <title>Complete DNA Sequence of Pseudomonas syringae pv. actinidiae, the Causal Agent of Kiwifruit Canker Disease.</title>
        <authorList>
            <person name="Rikkerink E.H.A."/>
            <person name="Fineran P.C."/>
        </authorList>
    </citation>
    <scope>NUCLEOTIDE SEQUENCE</scope>
    <source>
        <strain evidence="27">SkMP5</strain>
    </source>
</reference>
<dbReference type="InterPro" id="IPR002008">
    <property type="entry name" value="DNA_pol_X_beta-like"/>
</dbReference>
<dbReference type="GO" id="GO:0140078">
    <property type="term" value="F:class I DNA-(apurinic or apyrimidinic site) endonuclease activity"/>
    <property type="evidence" value="ECO:0007669"/>
    <property type="project" value="UniProtKB-EC"/>
</dbReference>
<dbReference type="Gene3D" id="3.30.210.10">
    <property type="entry name" value="DNA polymerase, thumb domain"/>
    <property type="match status" value="1"/>
</dbReference>
<protein>
    <recommendedName>
        <fullName evidence="5">DNA polymerase beta</fullName>
        <ecNumber evidence="3">2.7.7.7</ecNumber>
        <ecNumber evidence="4">4.2.99.18</ecNumber>
    </recommendedName>
    <alternativeName>
        <fullName evidence="17">5'-deoxyribose-phosphate lyase</fullName>
    </alternativeName>
    <alternativeName>
        <fullName evidence="18">AP lyase</fullName>
    </alternativeName>
</protein>
<dbReference type="SUPFAM" id="SSF89550">
    <property type="entry name" value="PHP domain-like"/>
    <property type="match status" value="1"/>
</dbReference>
<keyword evidence="15" id="KW-0915">Sodium</keyword>
<dbReference type="Gene3D" id="1.10.150.20">
    <property type="entry name" value="5' to 3' exonuclease, C-terminal subdomain"/>
    <property type="match status" value="1"/>
</dbReference>
<evidence type="ECO:0000256" key="21">
    <source>
        <dbReference type="ARBA" id="ARBA00045548"/>
    </source>
</evidence>
<dbReference type="Gene3D" id="3.30.460.10">
    <property type="entry name" value="Beta Polymerase, domain 2"/>
    <property type="match status" value="1"/>
</dbReference>
<dbReference type="HOGENOM" id="CLU_017729_1_0_6"/>
<dbReference type="InterPro" id="IPR003141">
    <property type="entry name" value="Pol/His_phosphatase_N"/>
</dbReference>
<accession>A0A0K8QKK6</accession>
<evidence type="ECO:0000256" key="9">
    <source>
        <dbReference type="ARBA" id="ARBA00022679"/>
    </source>
</evidence>
<dbReference type="EMBL" id="DF970161">
    <property type="protein sequence ID" value="GAP65480.1"/>
    <property type="molecule type" value="Genomic_DNA"/>
</dbReference>
<dbReference type="CDD" id="cd00141">
    <property type="entry name" value="NT_POLXc"/>
    <property type="match status" value="1"/>
</dbReference>
<dbReference type="PANTHER" id="PTHR36928:SF1">
    <property type="entry name" value="PHOSPHATASE YCDX-RELATED"/>
    <property type="match status" value="1"/>
</dbReference>
<keyword evidence="7" id="KW-0963">Cytoplasm</keyword>
<evidence type="ECO:0000256" key="2">
    <source>
        <dbReference type="ARBA" id="ARBA00004496"/>
    </source>
</evidence>
<dbReference type="SUPFAM" id="SSF47802">
    <property type="entry name" value="DNA polymerase beta, N-terminal domain-like"/>
    <property type="match status" value="1"/>
</dbReference>
<keyword evidence="6" id="KW-0488">Methylation</keyword>
<dbReference type="InterPro" id="IPR047967">
    <property type="entry name" value="PolX_PHP"/>
</dbReference>
<dbReference type="OrthoDB" id="9808747at2"/>
<dbReference type="SMART" id="SM00483">
    <property type="entry name" value="POLXc"/>
    <property type="match status" value="1"/>
</dbReference>
<keyword evidence="8" id="KW-0237">DNA synthesis</keyword>
<dbReference type="PANTHER" id="PTHR36928">
    <property type="entry name" value="PHOSPHATASE YCDX-RELATED"/>
    <property type="match status" value="1"/>
</dbReference>
<dbReference type="AlphaFoldDB" id="A0A0K8QKK6"/>
<keyword evidence="13" id="KW-0832">Ubl conjugation</keyword>
<dbReference type="SMART" id="SM00481">
    <property type="entry name" value="POLIIIAc"/>
    <property type="match status" value="1"/>
</dbReference>
<dbReference type="PRINTS" id="PR00870">
    <property type="entry name" value="DNAPOLXBETA"/>
</dbReference>
<evidence type="ECO:0000256" key="11">
    <source>
        <dbReference type="ARBA" id="ARBA00022705"/>
    </source>
</evidence>
<dbReference type="InterPro" id="IPR010996">
    <property type="entry name" value="HHH_MUS81"/>
</dbReference>
<evidence type="ECO:0000256" key="22">
    <source>
        <dbReference type="ARBA" id="ARBA00049244"/>
    </source>
</evidence>
<evidence type="ECO:0000259" key="25">
    <source>
        <dbReference type="SMART" id="SM00483"/>
    </source>
</evidence>
<evidence type="ECO:0000313" key="26">
    <source>
        <dbReference type="EMBL" id="GAN44272.1"/>
    </source>
</evidence>
<evidence type="ECO:0000256" key="8">
    <source>
        <dbReference type="ARBA" id="ARBA00022634"/>
    </source>
</evidence>
<dbReference type="RefSeq" id="WP_062535283.1">
    <property type="nucleotide sequence ID" value="NZ_DF970161.1"/>
</dbReference>
<dbReference type="InterPro" id="IPR002054">
    <property type="entry name" value="DNA-dir_DNA_pol_X"/>
</dbReference>
<proteinExistence type="predicted"/>
<dbReference type="STRING" id="1475481.GCA_000953855_00782"/>
<evidence type="ECO:0000256" key="7">
    <source>
        <dbReference type="ARBA" id="ARBA00022490"/>
    </source>
</evidence>
<evidence type="ECO:0000256" key="18">
    <source>
        <dbReference type="ARBA" id="ARBA00035726"/>
    </source>
</evidence>
<dbReference type="InterPro" id="IPR050243">
    <property type="entry name" value="PHP_phosphatase"/>
</dbReference>
<evidence type="ECO:0000259" key="24">
    <source>
        <dbReference type="SMART" id="SM00481"/>
    </source>
</evidence>
<dbReference type="GO" id="GO:0042578">
    <property type="term" value="F:phosphoric ester hydrolase activity"/>
    <property type="evidence" value="ECO:0007669"/>
    <property type="project" value="TreeGrafter"/>
</dbReference>
<dbReference type="InterPro" id="IPR004013">
    <property type="entry name" value="PHP_dom"/>
</dbReference>
<evidence type="ECO:0000256" key="6">
    <source>
        <dbReference type="ARBA" id="ARBA00022481"/>
    </source>
</evidence>
<evidence type="ECO:0000256" key="3">
    <source>
        <dbReference type="ARBA" id="ARBA00012417"/>
    </source>
</evidence>
<evidence type="ECO:0000256" key="16">
    <source>
        <dbReference type="ARBA" id="ARBA00023204"/>
    </source>
</evidence>
<keyword evidence="9" id="KW-0808">Transferase</keyword>
<dbReference type="GO" id="GO:0003887">
    <property type="term" value="F:DNA-directed DNA polymerase activity"/>
    <property type="evidence" value="ECO:0007669"/>
    <property type="project" value="UniProtKB-KW"/>
</dbReference>
<comment type="subcellular location">
    <subcellularLocation>
        <location evidence="2">Cytoplasm</location>
    </subcellularLocation>
</comment>
<dbReference type="GO" id="GO:0006281">
    <property type="term" value="P:DNA repair"/>
    <property type="evidence" value="ECO:0007669"/>
    <property type="project" value="UniProtKB-KW"/>
</dbReference>
<dbReference type="InterPro" id="IPR003583">
    <property type="entry name" value="Hlx-hairpin-Hlx_DNA-bd_motif"/>
</dbReference>
<evidence type="ECO:0000256" key="12">
    <source>
        <dbReference type="ARBA" id="ARBA00022763"/>
    </source>
</evidence>
<keyword evidence="10" id="KW-0548">Nucleotidyltransferase</keyword>
<dbReference type="InterPro" id="IPR028207">
    <property type="entry name" value="DNA_pol_B_palm_palm"/>
</dbReference>
<dbReference type="InterPro" id="IPR037160">
    <property type="entry name" value="DNA_Pol_thumb_sf"/>
</dbReference>
<dbReference type="Pfam" id="PF14716">
    <property type="entry name" value="HHH_8"/>
    <property type="match status" value="1"/>
</dbReference>
<evidence type="ECO:0000313" key="27">
    <source>
        <dbReference type="EMBL" id="GAP65480.1"/>
    </source>
</evidence>
<sequence length="576" mass="63681">MAVHNADIAAVFQEIADLLALQDANPFRIRAYVNAARTIEGWPEELDLWVRRGHELEDIPGIGADLAGKIREILDTGGCAALQRLRRGFPAGITDLLRVPGLGPKRVRTLYRELHVETPEQLLRAARDGRIRELPGFGATSEKRILEAASAYVGREQRMPLAKAAAYAEALLAWLRGARGVRDAVIAGSYRRMRETVGDIDVLVSARHGGPVAERFVAYDEVDRVLAKGGTRASVVLKSGLQVDLRVVAPESYGAALVYFTGSKAHNIELRRMAQQRGLKINEYGVFRDGERIAGDTEASVYRTLELDWVPPELREDRGEIEAARRHALPELVELDDLRGDLHAHTTATDGRGTLEEMAAAARAAGLEYLAVTEHSKRVSMAHGLDAARLGKQIDAIDRLNDTLRGITLLKGIEVDILEDGALDLPDKVLARLDLVVGAVHSAFHLSRKQQTERILRAMDRPCFSILAHPTGRLLSEREPYDVDMERIVRHARQRGCFLELNAHPERLDLLDTHCRMARDEGVLVAVSSDAHAPADFGVLRYGIGQARRGWLEKGDVLNTRALRDLRKLLAGTMRG</sequence>
<dbReference type="InterPro" id="IPR016195">
    <property type="entry name" value="Pol/histidinol_Pase-like"/>
</dbReference>
<keyword evidence="11" id="KW-0235">DNA replication</keyword>
<evidence type="ECO:0000256" key="14">
    <source>
        <dbReference type="ARBA" id="ARBA00022932"/>
    </source>
</evidence>
<dbReference type="Pfam" id="PF14791">
    <property type="entry name" value="DNA_pol_B_thumb"/>
    <property type="match status" value="1"/>
</dbReference>
<evidence type="ECO:0000313" key="28">
    <source>
        <dbReference type="Proteomes" id="UP000253740"/>
    </source>
</evidence>
<dbReference type="Gene3D" id="3.20.20.140">
    <property type="entry name" value="Metal-dependent hydrolases"/>
    <property type="match status" value="1"/>
</dbReference>
<comment type="cofactor">
    <cofactor evidence="1">
        <name>Mg(2+)</name>
        <dbReference type="ChEBI" id="CHEBI:18420"/>
    </cofactor>
</comment>
<dbReference type="EMBL" id="DF952378">
    <property type="protein sequence ID" value="GAN44272.1"/>
    <property type="molecule type" value="Genomic_DNA"/>
</dbReference>
<organism evidence="27">
    <name type="scientific">Mizugakiibacter sediminis</name>
    <dbReference type="NCBI Taxonomy" id="1475481"/>
    <lineage>
        <taxon>Bacteria</taxon>
        <taxon>Pseudomonadati</taxon>
        <taxon>Pseudomonadota</taxon>
        <taxon>Gammaproteobacteria</taxon>
        <taxon>Lysobacterales</taxon>
        <taxon>Rhodanobacteraceae</taxon>
        <taxon>Mizugakiibacter</taxon>
    </lineage>
</organism>
<dbReference type="InterPro" id="IPR029398">
    <property type="entry name" value="PolB_thumb"/>
</dbReference>
<evidence type="ECO:0000256" key="13">
    <source>
        <dbReference type="ARBA" id="ARBA00022843"/>
    </source>
</evidence>
<feature type="domain" description="Helix-hairpin-helix DNA-binding motif class 1" evidence="23">
    <location>
        <begin position="94"/>
        <end position="113"/>
    </location>
</feature>
<evidence type="ECO:0000256" key="4">
    <source>
        <dbReference type="ARBA" id="ARBA00012720"/>
    </source>
</evidence>
<dbReference type="EC" id="4.2.99.18" evidence="4"/>
<dbReference type="NCBIfam" id="NF006375">
    <property type="entry name" value="PRK08609.1"/>
    <property type="match status" value="1"/>
</dbReference>
<name>A0A0K8QKK6_9GAMM</name>
<dbReference type="GO" id="GO:0008270">
    <property type="term" value="F:zinc ion binding"/>
    <property type="evidence" value="ECO:0007669"/>
    <property type="project" value="TreeGrafter"/>
</dbReference>
<dbReference type="InterPro" id="IPR027421">
    <property type="entry name" value="DNA_pol_lamdba_lyase_dom_sf"/>
</dbReference>
<evidence type="ECO:0000256" key="10">
    <source>
        <dbReference type="ARBA" id="ARBA00022695"/>
    </source>
</evidence>
<dbReference type="Pfam" id="PF14520">
    <property type="entry name" value="HHH_5"/>
    <property type="match status" value="1"/>
</dbReference>
<reference evidence="26" key="1">
    <citation type="submission" date="2015-03" db="EMBL/GenBank/DDBJ databases">
        <title>Draft genome sequence of Mizugakiibacter sediminis skMP5.</title>
        <authorList>
            <person name="Watanabe T."/>
            <person name="Kojima H."/>
            <person name="Fukui M."/>
        </authorList>
    </citation>
    <scope>NUCLEOTIDE SEQUENCE</scope>
    <source>
        <strain evidence="26">SkMP5</strain>
    </source>
</reference>
<dbReference type="InterPro" id="IPR043519">
    <property type="entry name" value="NT_sf"/>
</dbReference>